<comment type="caution">
    <text evidence="2">The sequence shown here is derived from an EMBL/GenBank/DDBJ whole genome shotgun (WGS) entry which is preliminary data.</text>
</comment>
<name>A0A7W6WD99_9HYPH</name>
<gene>
    <name evidence="2" type="ORF">GGE12_001902</name>
</gene>
<dbReference type="Proteomes" id="UP000533641">
    <property type="component" value="Unassembled WGS sequence"/>
</dbReference>
<accession>A0A7W6WD99</accession>
<evidence type="ECO:0000313" key="3">
    <source>
        <dbReference type="Proteomes" id="UP000533641"/>
    </source>
</evidence>
<proteinExistence type="predicted"/>
<feature type="region of interest" description="Disordered" evidence="1">
    <location>
        <begin position="166"/>
        <end position="189"/>
    </location>
</feature>
<dbReference type="InterPro" id="IPR029039">
    <property type="entry name" value="Flavoprotein-like_sf"/>
</dbReference>
<reference evidence="2 3" key="1">
    <citation type="submission" date="2020-08" db="EMBL/GenBank/DDBJ databases">
        <title>Genomic Encyclopedia of Type Strains, Phase IV (KMG-V): Genome sequencing to study the core and pangenomes of soil and plant-associated prokaryotes.</title>
        <authorList>
            <person name="Whitman W."/>
        </authorList>
    </citation>
    <scope>NUCLEOTIDE SEQUENCE [LARGE SCALE GENOMIC DNA]</scope>
    <source>
        <strain evidence="2 3">SEMIA 402</strain>
    </source>
</reference>
<dbReference type="EMBL" id="JACIGM010000003">
    <property type="protein sequence ID" value="MBB4274147.1"/>
    <property type="molecule type" value="Genomic_DNA"/>
</dbReference>
<dbReference type="AlphaFoldDB" id="A0A7W6WD99"/>
<sequence>MNFRLHALNAKFCAGRVCSRKRADRISGGQPFKPCHSGVRHDKDSCSLVFARGHIKTIAYAVAEGAKSAGAEAAVKRLPKLVPEEVAKSTSNAIRKLLLQPSTNCRLRCDYRRRGHPLRKPRNTRARTSQRSRRSSGKTLSDQMVEKARLIAAPLLGRQAGLSCNSVDFNRSSSHARPKPPATRETAGL</sequence>
<feature type="compositionally biased region" description="Polar residues" evidence="1">
    <location>
        <begin position="166"/>
        <end position="175"/>
    </location>
</feature>
<feature type="compositionally biased region" description="Basic residues" evidence="1">
    <location>
        <begin position="113"/>
        <end position="136"/>
    </location>
</feature>
<dbReference type="Gene3D" id="3.40.50.360">
    <property type="match status" value="1"/>
</dbReference>
<organism evidence="2 3">
    <name type="scientific">Rhizobium mongolense</name>
    <dbReference type="NCBI Taxonomy" id="57676"/>
    <lineage>
        <taxon>Bacteria</taxon>
        <taxon>Pseudomonadati</taxon>
        <taxon>Pseudomonadota</taxon>
        <taxon>Alphaproteobacteria</taxon>
        <taxon>Hyphomicrobiales</taxon>
        <taxon>Rhizobiaceae</taxon>
        <taxon>Rhizobium/Agrobacterium group</taxon>
        <taxon>Rhizobium</taxon>
    </lineage>
</organism>
<evidence type="ECO:0000313" key="2">
    <source>
        <dbReference type="EMBL" id="MBB4274147.1"/>
    </source>
</evidence>
<feature type="region of interest" description="Disordered" evidence="1">
    <location>
        <begin position="111"/>
        <end position="144"/>
    </location>
</feature>
<evidence type="ECO:0000256" key="1">
    <source>
        <dbReference type="SAM" id="MobiDB-lite"/>
    </source>
</evidence>
<protein>
    <submittedName>
        <fullName evidence="2">Uncharacterized protein</fullName>
    </submittedName>
</protein>